<dbReference type="SUPFAM" id="SSF52540">
    <property type="entry name" value="P-loop containing nucleoside triphosphate hydrolases"/>
    <property type="match status" value="1"/>
</dbReference>
<evidence type="ECO:0000313" key="6">
    <source>
        <dbReference type="Proteomes" id="UP000586042"/>
    </source>
</evidence>
<dbReference type="GO" id="GO:0043190">
    <property type="term" value="C:ATP-binding cassette (ABC) transporter complex"/>
    <property type="evidence" value="ECO:0007669"/>
    <property type="project" value="InterPro"/>
</dbReference>
<dbReference type="InterPro" id="IPR008995">
    <property type="entry name" value="Mo/tungstate-bd_C_term_dom"/>
</dbReference>
<organism evidence="5 6">
    <name type="scientific">Nonomuraea montanisoli</name>
    <dbReference type="NCBI Taxonomy" id="2741721"/>
    <lineage>
        <taxon>Bacteria</taxon>
        <taxon>Bacillati</taxon>
        <taxon>Actinomycetota</taxon>
        <taxon>Actinomycetes</taxon>
        <taxon>Streptosporangiales</taxon>
        <taxon>Streptosporangiaceae</taxon>
        <taxon>Nonomuraea</taxon>
    </lineage>
</organism>
<protein>
    <submittedName>
        <fullName evidence="5">ABC transporter ATP-binding protein</fullName>
    </submittedName>
</protein>
<dbReference type="InterPro" id="IPR003439">
    <property type="entry name" value="ABC_transporter-like_ATP-bd"/>
</dbReference>
<gene>
    <name evidence="5" type="ORF">HTZ77_29105</name>
</gene>
<name>A0A7Y6IC14_9ACTN</name>
<dbReference type="GO" id="GO:0140359">
    <property type="term" value="F:ABC-type transporter activity"/>
    <property type="evidence" value="ECO:0007669"/>
    <property type="project" value="UniProtKB-ARBA"/>
</dbReference>
<dbReference type="RefSeq" id="WP_175592880.1">
    <property type="nucleotide sequence ID" value="NZ_JABWGN010000011.1"/>
</dbReference>
<dbReference type="Proteomes" id="UP000586042">
    <property type="component" value="Unassembled WGS sequence"/>
</dbReference>
<evidence type="ECO:0000259" key="4">
    <source>
        <dbReference type="PROSITE" id="PS50893"/>
    </source>
</evidence>
<sequence>MAAVVRLDRVRHTFPGVVALDDVELTAPPGRLTALLGPSGCGKTTLLRVVAGHLRPAAGRVLIDGRDATALPPERRDIGMVFQSYALFPHLTVAGNVAFGLRMRRLPRETVRRRVGEALDLVGLADQAGRRPQELSGGQRQRVALARAVTIRPAVLLLDEPLSSLDARLAVQMRGELRRVQRETGLTAILVTHDQEEALELADEIAILDRGRVVQHGAPQEVFRAPATRWVAGFLGYENVLDIPGKGPVAVRPEHLGLLRPGDEAPGDAHVVDGTVADVRFRGTGYTITFRTAEGRSLVAVSPDDGLAPGAPARLYVPLSRAVGLEGRST</sequence>
<dbReference type="InterPro" id="IPR050093">
    <property type="entry name" value="ABC_SmlMolc_Importer"/>
</dbReference>
<dbReference type="PROSITE" id="PS50893">
    <property type="entry name" value="ABC_TRANSPORTER_2"/>
    <property type="match status" value="1"/>
</dbReference>
<dbReference type="PROSITE" id="PS00211">
    <property type="entry name" value="ABC_TRANSPORTER_1"/>
    <property type="match status" value="1"/>
</dbReference>
<keyword evidence="2" id="KW-0547">Nucleotide-binding</keyword>
<dbReference type="InterPro" id="IPR027417">
    <property type="entry name" value="P-loop_NTPase"/>
</dbReference>
<dbReference type="AlphaFoldDB" id="A0A7Y6IC14"/>
<dbReference type="Gene3D" id="3.40.50.300">
    <property type="entry name" value="P-loop containing nucleotide triphosphate hydrolases"/>
    <property type="match status" value="1"/>
</dbReference>
<dbReference type="InterPro" id="IPR003593">
    <property type="entry name" value="AAA+_ATPase"/>
</dbReference>
<dbReference type="InterPro" id="IPR017871">
    <property type="entry name" value="ABC_transporter-like_CS"/>
</dbReference>
<dbReference type="InterPro" id="IPR013611">
    <property type="entry name" value="Transp-assoc_OB_typ2"/>
</dbReference>
<dbReference type="PANTHER" id="PTHR42781">
    <property type="entry name" value="SPERMIDINE/PUTRESCINE IMPORT ATP-BINDING PROTEIN POTA"/>
    <property type="match status" value="1"/>
</dbReference>
<dbReference type="PANTHER" id="PTHR42781:SF4">
    <property type="entry name" value="SPERMIDINE_PUTRESCINE IMPORT ATP-BINDING PROTEIN POTA"/>
    <property type="match status" value="1"/>
</dbReference>
<evidence type="ECO:0000256" key="1">
    <source>
        <dbReference type="ARBA" id="ARBA00022448"/>
    </source>
</evidence>
<evidence type="ECO:0000256" key="3">
    <source>
        <dbReference type="ARBA" id="ARBA00022840"/>
    </source>
</evidence>
<keyword evidence="1" id="KW-0813">Transport</keyword>
<evidence type="ECO:0000256" key="2">
    <source>
        <dbReference type="ARBA" id="ARBA00022741"/>
    </source>
</evidence>
<proteinExistence type="predicted"/>
<reference evidence="5 6" key="1">
    <citation type="submission" date="2020-06" db="EMBL/GenBank/DDBJ databases">
        <title>Nonomuraea sp. SMC257, a novel actinomycete isolated from soil.</title>
        <authorList>
            <person name="Chanama M."/>
        </authorList>
    </citation>
    <scope>NUCLEOTIDE SEQUENCE [LARGE SCALE GENOMIC DNA]</scope>
    <source>
        <strain evidence="5 6">SMC257</strain>
    </source>
</reference>
<dbReference type="SMART" id="SM00382">
    <property type="entry name" value="AAA"/>
    <property type="match status" value="1"/>
</dbReference>
<dbReference type="EMBL" id="JABWGN010000011">
    <property type="protein sequence ID" value="NUW35459.1"/>
    <property type="molecule type" value="Genomic_DNA"/>
</dbReference>
<dbReference type="Pfam" id="PF08402">
    <property type="entry name" value="TOBE_2"/>
    <property type="match status" value="1"/>
</dbReference>
<dbReference type="FunFam" id="3.40.50.300:FF:000042">
    <property type="entry name" value="Maltose/maltodextrin ABC transporter, ATP-binding protein"/>
    <property type="match status" value="1"/>
</dbReference>
<dbReference type="GO" id="GO:0005524">
    <property type="term" value="F:ATP binding"/>
    <property type="evidence" value="ECO:0007669"/>
    <property type="project" value="UniProtKB-KW"/>
</dbReference>
<keyword evidence="6" id="KW-1185">Reference proteome</keyword>
<evidence type="ECO:0000313" key="5">
    <source>
        <dbReference type="EMBL" id="NUW35459.1"/>
    </source>
</evidence>
<dbReference type="SUPFAM" id="SSF50331">
    <property type="entry name" value="MOP-like"/>
    <property type="match status" value="1"/>
</dbReference>
<feature type="domain" description="ABC transporter" evidence="4">
    <location>
        <begin position="5"/>
        <end position="235"/>
    </location>
</feature>
<dbReference type="GO" id="GO:0016887">
    <property type="term" value="F:ATP hydrolysis activity"/>
    <property type="evidence" value="ECO:0007669"/>
    <property type="project" value="InterPro"/>
</dbReference>
<keyword evidence="3 5" id="KW-0067">ATP-binding</keyword>
<dbReference type="Pfam" id="PF00005">
    <property type="entry name" value="ABC_tran"/>
    <property type="match status" value="1"/>
</dbReference>
<comment type="caution">
    <text evidence="5">The sequence shown here is derived from an EMBL/GenBank/DDBJ whole genome shotgun (WGS) entry which is preliminary data.</text>
</comment>
<accession>A0A7Y6IC14</accession>